<dbReference type="OrthoDB" id="2013770at2759"/>
<evidence type="ECO:0000313" key="2">
    <source>
        <dbReference type="EMBL" id="MQM17727.1"/>
    </source>
</evidence>
<proteinExistence type="predicted"/>
<sequence length="121" mass="12583">MATVAFQPPPARLCGRYRPSSSSSSCRLLLRPRQSLVRCFAAAEAVPLGGDNAGVVSSSNGTNTATSDPPQESAVGTSKRSSSLISANNVQKALRGIAITDVDHYGRLGISRGTSYAEVDD</sequence>
<evidence type="ECO:0000313" key="3">
    <source>
        <dbReference type="Proteomes" id="UP000652761"/>
    </source>
</evidence>
<accession>A0A843XEZ1</accession>
<dbReference type="PANTHER" id="PTHR47726">
    <property type="entry name" value="NAD(P)H-QUINONE OXIDOREDUCTASE SUBUNIT U, CHLOROPLASTIC"/>
    <property type="match status" value="1"/>
</dbReference>
<keyword evidence="3" id="KW-1185">Reference proteome</keyword>
<gene>
    <name evidence="2" type="ORF">Taro_050703</name>
</gene>
<reference evidence="2" key="1">
    <citation type="submission" date="2017-07" db="EMBL/GenBank/DDBJ databases">
        <title>Taro Niue Genome Assembly and Annotation.</title>
        <authorList>
            <person name="Atibalentja N."/>
            <person name="Keating K."/>
            <person name="Fields C.J."/>
        </authorList>
    </citation>
    <scope>NUCLEOTIDE SEQUENCE</scope>
    <source>
        <strain evidence="2">Niue_2</strain>
        <tissue evidence="2">Leaf</tissue>
    </source>
</reference>
<protein>
    <submittedName>
        <fullName evidence="2">Uncharacterized protein</fullName>
    </submittedName>
</protein>
<name>A0A843XEZ1_COLES</name>
<organism evidence="2 3">
    <name type="scientific">Colocasia esculenta</name>
    <name type="common">Wild taro</name>
    <name type="synonym">Arum esculentum</name>
    <dbReference type="NCBI Taxonomy" id="4460"/>
    <lineage>
        <taxon>Eukaryota</taxon>
        <taxon>Viridiplantae</taxon>
        <taxon>Streptophyta</taxon>
        <taxon>Embryophyta</taxon>
        <taxon>Tracheophyta</taxon>
        <taxon>Spermatophyta</taxon>
        <taxon>Magnoliopsida</taxon>
        <taxon>Liliopsida</taxon>
        <taxon>Araceae</taxon>
        <taxon>Aroideae</taxon>
        <taxon>Colocasieae</taxon>
        <taxon>Colocasia</taxon>
    </lineage>
</organism>
<dbReference type="AlphaFoldDB" id="A0A843XEZ1"/>
<dbReference type="GO" id="GO:0009535">
    <property type="term" value="C:chloroplast thylakoid membrane"/>
    <property type="evidence" value="ECO:0007669"/>
    <property type="project" value="InterPro"/>
</dbReference>
<evidence type="ECO:0000256" key="1">
    <source>
        <dbReference type="SAM" id="MobiDB-lite"/>
    </source>
</evidence>
<comment type="caution">
    <text evidence="2">The sequence shown here is derived from an EMBL/GenBank/DDBJ whole genome shotgun (WGS) entry which is preliminary data.</text>
</comment>
<dbReference type="EMBL" id="NMUH01007731">
    <property type="protein sequence ID" value="MQM17727.1"/>
    <property type="molecule type" value="Genomic_DNA"/>
</dbReference>
<dbReference type="InterPro" id="IPR044199">
    <property type="entry name" value="NdhU_chloroplastic"/>
</dbReference>
<dbReference type="Proteomes" id="UP000652761">
    <property type="component" value="Unassembled WGS sequence"/>
</dbReference>
<feature type="region of interest" description="Disordered" evidence="1">
    <location>
        <begin position="49"/>
        <end position="82"/>
    </location>
</feature>
<feature type="compositionally biased region" description="Polar residues" evidence="1">
    <location>
        <begin position="55"/>
        <end position="82"/>
    </location>
</feature>
<dbReference type="GO" id="GO:0010598">
    <property type="term" value="C:NAD(P)H dehydrogenase complex (plastoquinone)"/>
    <property type="evidence" value="ECO:0007669"/>
    <property type="project" value="InterPro"/>
</dbReference>
<dbReference type="PANTHER" id="PTHR47726:SF1">
    <property type="entry name" value="NAD(P)H-QUINONE OXIDOREDUCTASE SUBUNIT U, CHLOROPLASTIC"/>
    <property type="match status" value="1"/>
</dbReference>